<dbReference type="SMART" id="SM01321">
    <property type="entry name" value="Y1_Tnp"/>
    <property type="match status" value="1"/>
</dbReference>
<dbReference type="SUPFAM" id="SSF143422">
    <property type="entry name" value="Transposase IS200-like"/>
    <property type="match status" value="1"/>
</dbReference>
<proteinExistence type="predicted"/>
<evidence type="ECO:0000259" key="1">
    <source>
        <dbReference type="SMART" id="SM01321"/>
    </source>
</evidence>
<dbReference type="AlphaFoldDB" id="A0A2S8SNP2"/>
<dbReference type="InParanoid" id="A0A2S8SNP2"/>
<dbReference type="RefSeq" id="WP_106381425.1">
    <property type="nucleotide sequence ID" value="NZ_NIGF01000039.1"/>
</dbReference>
<evidence type="ECO:0000313" key="3">
    <source>
        <dbReference type="Proteomes" id="UP000237684"/>
    </source>
</evidence>
<gene>
    <name evidence="2" type="ORF">B1R32_1396</name>
</gene>
<feature type="domain" description="Transposase IS200-like" evidence="1">
    <location>
        <begin position="10"/>
        <end position="90"/>
    </location>
</feature>
<reference evidence="2 3" key="1">
    <citation type="journal article" date="2018" name="Syst. Appl. Microbiol.">
        <title>Abditibacterium utsteinense sp. nov., the first cultivated member of candidate phylum FBP, isolated from ice-free Antarctic soil samples.</title>
        <authorList>
            <person name="Tahon G."/>
            <person name="Tytgat B."/>
            <person name="Lebbe L."/>
            <person name="Carlier A."/>
            <person name="Willems A."/>
        </authorList>
    </citation>
    <scope>NUCLEOTIDE SEQUENCE [LARGE SCALE GENOMIC DNA]</scope>
    <source>
        <strain evidence="2 3">LMG 29911</strain>
    </source>
</reference>
<dbReference type="Proteomes" id="UP000237684">
    <property type="component" value="Unassembled WGS sequence"/>
</dbReference>
<comment type="caution">
    <text evidence="2">The sequence shown here is derived from an EMBL/GenBank/DDBJ whole genome shotgun (WGS) entry which is preliminary data.</text>
</comment>
<dbReference type="InterPro" id="IPR036515">
    <property type="entry name" value="Transposase_17_sf"/>
</dbReference>
<keyword evidence="3" id="KW-1185">Reference proteome</keyword>
<dbReference type="InterPro" id="IPR002686">
    <property type="entry name" value="Transposase_17"/>
</dbReference>
<dbReference type="Pfam" id="PF01797">
    <property type="entry name" value="Y1_Tnp"/>
    <property type="match status" value="1"/>
</dbReference>
<dbReference type="NCBIfam" id="NF033573">
    <property type="entry name" value="transpos_IS200"/>
    <property type="match status" value="1"/>
</dbReference>
<dbReference type="GO" id="GO:0006313">
    <property type="term" value="P:DNA transposition"/>
    <property type="evidence" value="ECO:0007669"/>
    <property type="project" value="InterPro"/>
</dbReference>
<name>A0A2S8SNP2_9BACT</name>
<dbReference type="GO" id="GO:0003677">
    <property type="term" value="F:DNA binding"/>
    <property type="evidence" value="ECO:0007669"/>
    <property type="project" value="InterPro"/>
</dbReference>
<evidence type="ECO:0000313" key="2">
    <source>
        <dbReference type="EMBL" id="PQV62408.1"/>
    </source>
</evidence>
<dbReference type="OrthoDB" id="9798161at2"/>
<dbReference type="Gene3D" id="3.30.70.1290">
    <property type="entry name" value="Transposase IS200-like"/>
    <property type="match status" value="1"/>
</dbReference>
<accession>A0A2S8SNP2</accession>
<sequence>MSLRRGSHSVYDTQYHLVWAPKYRKRILTGVVGERMRELLFEIGESYQIEIEELEVSIDHVHIFCSFPPKLSITQVVTRLKSLRVCRHLV</sequence>
<protein>
    <submittedName>
        <fullName evidence="2">Putative transposase</fullName>
    </submittedName>
</protein>
<dbReference type="PANTHER" id="PTHR33360:SF2">
    <property type="entry name" value="TRANSPOSASE FOR INSERTION SEQUENCE ELEMENT IS200"/>
    <property type="match status" value="1"/>
</dbReference>
<dbReference type="EMBL" id="NIGF01000039">
    <property type="protein sequence ID" value="PQV62408.1"/>
    <property type="molecule type" value="Genomic_DNA"/>
</dbReference>
<dbReference type="PANTHER" id="PTHR33360">
    <property type="entry name" value="TRANSPOSASE FOR INSERTION SEQUENCE ELEMENT IS200"/>
    <property type="match status" value="1"/>
</dbReference>
<organism evidence="2 3">
    <name type="scientific">Abditibacterium utsteinense</name>
    <dbReference type="NCBI Taxonomy" id="1960156"/>
    <lineage>
        <taxon>Bacteria</taxon>
        <taxon>Pseudomonadati</taxon>
        <taxon>Abditibacteriota</taxon>
        <taxon>Abditibacteriia</taxon>
        <taxon>Abditibacteriales</taxon>
        <taxon>Abditibacteriaceae</taxon>
        <taxon>Abditibacterium</taxon>
    </lineage>
</organism>
<dbReference type="GO" id="GO:0004803">
    <property type="term" value="F:transposase activity"/>
    <property type="evidence" value="ECO:0007669"/>
    <property type="project" value="InterPro"/>
</dbReference>